<dbReference type="EMBL" id="CAJHUC010002896">
    <property type="protein sequence ID" value="CAD7704509.1"/>
    <property type="molecule type" value="Genomic_DNA"/>
</dbReference>
<dbReference type="OrthoDB" id="1335080at2759"/>
<protein>
    <recommendedName>
        <fullName evidence="1">Protein kinase domain-containing protein</fullName>
    </recommendedName>
</protein>
<comment type="caution">
    <text evidence="2">The sequence shown here is derived from an EMBL/GenBank/DDBJ whole genome shotgun (WGS) entry which is preliminary data.</text>
</comment>
<dbReference type="Pfam" id="PF00069">
    <property type="entry name" value="Pkinase"/>
    <property type="match status" value="1"/>
</dbReference>
<organism evidence="2 3">
    <name type="scientific">Ostreobium quekettii</name>
    <dbReference type="NCBI Taxonomy" id="121088"/>
    <lineage>
        <taxon>Eukaryota</taxon>
        <taxon>Viridiplantae</taxon>
        <taxon>Chlorophyta</taxon>
        <taxon>core chlorophytes</taxon>
        <taxon>Ulvophyceae</taxon>
        <taxon>TCBD clade</taxon>
        <taxon>Bryopsidales</taxon>
        <taxon>Ostreobineae</taxon>
        <taxon>Ostreobiaceae</taxon>
        <taxon>Ostreobium</taxon>
    </lineage>
</organism>
<evidence type="ECO:0000313" key="2">
    <source>
        <dbReference type="EMBL" id="CAD7704509.1"/>
    </source>
</evidence>
<keyword evidence="3" id="KW-1185">Reference proteome</keyword>
<dbReference type="AlphaFoldDB" id="A0A8S1JBN6"/>
<reference evidence="2" key="1">
    <citation type="submission" date="2020-12" db="EMBL/GenBank/DDBJ databases">
        <authorList>
            <person name="Iha C."/>
        </authorList>
    </citation>
    <scope>NUCLEOTIDE SEQUENCE</scope>
</reference>
<dbReference type="InterPro" id="IPR011009">
    <property type="entry name" value="Kinase-like_dom_sf"/>
</dbReference>
<dbReference type="SMART" id="SM00220">
    <property type="entry name" value="S_TKc"/>
    <property type="match status" value="1"/>
</dbReference>
<dbReference type="InterPro" id="IPR008271">
    <property type="entry name" value="Ser/Thr_kinase_AS"/>
</dbReference>
<dbReference type="GO" id="GO:0005524">
    <property type="term" value="F:ATP binding"/>
    <property type="evidence" value="ECO:0007669"/>
    <property type="project" value="InterPro"/>
</dbReference>
<dbReference type="PANTHER" id="PTHR44329:SF260">
    <property type="entry name" value="PROTEIN KINASE DOMAIN-CONTAINING PROTEIN"/>
    <property type="match status" value="1"/>
</dbReference>
<dbReference type="Proteomes" id="UP000708148">
    <property type="component" value="Unassembled WGS sequence"/>
</dbReference>
<sequence length="427" mass="48585">MLPEIRYNVKTLAFLHACMTEAKSVQEFPNTASMFTAWNNLVKAIKGGRELVLRHTREFDLWEYYTVDETVYLVNNHCRDILKSADQLKRHSAGDMQKSVPDCIVEEDRNFLEQRLGFVVGVLDHDSVKGDRFLEEWAAVRSRLEKQVQCVQRINRGDVNWKTKLVIADGGRSTVYSTSWMGREVALKVMNDSEHPNGRHGRFAEFFAEIALNAKFGHPHIVRMLAMSSVVENSGIVDRPFLVMELAKENLETWYKRQHLEAWPLKRSVLFQAAEAVCHLHSQGVVHRDIKPQNILVFPGSEEACLIIKLCDLGVATKQSTRWRRRTQREQPGTFLYQAPELFDGKRSSPESDVFSFGTVMVEVVAGCEPYGYKGYPGLKAKADGRLPCAIPNACPQDLRLLIQRCLLPNPDARPTMREVQGILNGE</sequence>
<name>A0A8S1JBN6_9CHLO</name>
<dbReference type="Gene3D" id="1.10.510.10">
    <property type="entry name" value="Transferase(Phosphotransferase) domain 1"/>
    <property type="match status" value="1"/>
</dbReference>
<dbReference type="InterPro" id="IPR000719">
    <property type="entry name" value="Prot_kinase_dom"/>
</dbReference>
<feature type="domain" description="Protein kinase" evidence="1">
    <location>
        <begin position="161"/>
        <end position="427"/>
    </location>
</feature>
<evidence type="ECO:0000259" key="1">
    <source>
        <dbReference type="PROSITE" id="PS50011"/>
    </source>
</evidence>
<proteinExistence type="predicted"/>
<dbReference type="CDD" id="cd14014">
    <property type="entry name" value="STKc_PknB_like"/>
    <property type="match status" value="1"/>
</dbReference>
<evidence type="ECO:0000313" key="3">
    <source>
        <dbReference type="Proteomes" id="UP000708148"/>
    </source>
</evidence>
<dbReference type="Gene3D" id="3.30.200.20">
    <property type="entry name" value="Phosphorylase Kinase, domain 1"/>
    <property type="match status" value="1"/>
</dbReference>
<gene>
    <name evidence="2" type="ORF">OSTQU699_LOCUS9864</name>
</gene>
<dbReference type="InterPro" id="IPR051681">
    <property type="entry name" value="Ser/Thr_Kinases-Pseudokinases"/>
</dbReference>
<dbReference type="PROSITE" id="PS50011">
    <property type="entry name" value="PROTEIN_KINASE_DOM"/>
    <property type="match status" value="1"/>
</dbReference>
<dbReference type="PANTHER" id="PTHR44329">
    <property type="entry name" value="SERINE/THREONINE-PROTEIN KINASE TNNI3K-RELATED"/>
    <property type="match status" value="1"/>
</dbReference>
<dbReference type="GO" id="GO:0004674">
    <property type="term" value="F:protein serine/threonine kinase activity"/>
    <property type="evidence" value="ECO:0007669"/>
    <property type="project" value="TreeGrafter"/>
</dbReference>
<accession>A0A8S1JBN6</accession>
<dbReference type="PROSITE" id="PS00108">
    <property type="entry name" value="PROTEIN_KINASE_ST"/>
    <property type="match status" value="1"/>
</dbReference>
<dbReference type="SUPFAM" id="SSF56112">
    <property type="entry name" value="Protein kinase-like (PK-like)"/>
    <property type="match status" value="1"/>
</dbReference>